<dbReference type="Proteomes" id="UP001242288">
    <property type="component" value="Unassembled WGS sequence"/>
</dbReference>
<gene>
    <name evidence="2" type="ORF">NIE36_07420</name>
    <name evidence="1" type="ORF">OSB80_07435</name>
</gene>
<dbReference type="EMBL" id="JAMXWF010000004">
    <property type="protein sequence ID" value="MDQ6407034.1"/>
    <property type="molecule type" value="Genomic_DNA"/>
</dbReference>
<evidence type="ECO:0000313" key="2">
    <source>
        <dbReference type="EMBL" id="MDQ6407034.1"/>
    </source>
</evidence>
<protein>
    <submittedName>
        <fullName evidence="2">Uncharacterized protein</fullName>
    </submittedName>
</protein>
<name>A0AAP5EN06_9BURK</name>
<proteinExistence type="predicted"/>
<comment type="caution">
    <text evidence="2">The sequence shown here is derived from an EMBL/GenBank/DDBJ whole genome shotgun (WGS) entry which is preliminary data.</text>
</comment>
<keyword evidence="3" id="KW-1185">Reference proteome</keyword>
<dbReference type="AlphaFoldDB" id="A0AAP5EN06"/>
<evidence type="ECO:0000313" key="4">
    <source>
        <dbReference type="Proteomes" id="UP001242288"/>
    </source>
</evidence>
<dbReference type="EMBL" id="JAPKHW010000004">
    <property type="protein sequence ID" value="MCX4145204.1"/>
    <property type="molecule type" value="Genomic_DNA"/>
</dbReference>
<dbReference type="RefSeq" id="WP_266257169.1">
    <property type="nucleotide sequence ID" value="NZ_JAMXWF010000004.1"/>
</dbReference>
<reference evidence="2" key="1">
    <citation type="submission" date="2022-06" db="EMBL/GenBank/DDBJ databases">
        <title>PHB producers.</title>
        <authorList>
            <person name="Besaury L."/>
        </authorList>
    </citation>
    <scope>NUCLEOTIDE SEQUENCE</scope>
    <source>
        <strain evidence="2 3">SEWS6</strain>
    </source>
</reference>
<sequence length="92" mass="10803">MIIIHLRVSDSQICGRATLQQRIAEFRLFHPEVSYLTQVNVFVFAWRHSENGYVACGACRQRIEHFLSRRQQTTVSVARIARKFAYREFPCS</sequence>
<dbReference type="Proteomes" id="UP001209412">
    <property type="component" value="Unassembled WGS sequence"/>
</dbReference>
<evidence type="ECO:0000313" key="3">
    <source>
        <dbReference type="Proteomes" id="UP001209412"/>
    </source>
</evidence>
<organism evidence="2 4">
    <name type="scientific">Paraburkholderia madseniana</name>
    <dbReference type="NCBI Taxonomy" id="2599607"/>
    <lineage>
        <taxon>Bacteria</taxon>
        <taxon>Pseudomonadati</taxon>
        <taxon>Pseudomonadota</taxon>
        <taxon>Betaproteobacteria</taxon>
        <taxon>Burkholderiales</taxon>
        <taxon>Burkholderiaceae</taxon>
        <taxon>Paraburkholderia</taxon>
    </lineage>
</organism>
<accession>A0AAP5EN06</accession>
<evidence type="ECO:0000313" key="1">
    <source>
        <dbReference type="EMBL" id="MCX4145204.1"/>
    </source>
</evidence>